<dbReference type="Proteomes" id="UP000235371">
    <property type="component" value="Unassembled WGS sequence"/>
</dbReference>
<evidence type="ECO:0000313" key="2">
    <source>
        <dbReference type="EMBL" id="PMD52629.1"/>
    </source>
</evidence>
<dbReference type="InterPro" id="IPR050797">
    <property type="entry name" value="Carb_Metab_Trans_Reg"/>
</dbReference>
<dbReference type="InParanoid" id="A0A2J6SPE8"/>
<organism evidence="2 3">
    <name type="scientific">Hyaloscypha bicolor E</name>
    <dbReference type="NCBI Taxonomy" id="1095630"/>
    <lineage>
        <taxon>Eukaryota</taxon>
        <taxon>Fungi</taxon>
        <taxon>Dikarya</taxon>
        <taxon>Ascomycota</taxon>
        <taxon>Pezizomycotina</taxon>
        <taxon>Leotiomycetes</taxon>
        <taxon>Helotiales</taxon>
        <taxon>Hyaloscyphaceae</taxon>
        <taxon>Hyaloscypha</taxon>
        <taxon>Hyaloscypha bicolor</taxon>
    </lineage>
</organism>
<keyword evidence="3" id="KW-1185">Reference proteome</keyword>
<dbReference type="RefSeq" id="XP_024729533.1">
    <property type="nucleotide sequence ID" value="XM_024875939.1"/>
</dbReference>
<sequence>LEKLGPSSLIKQIIDDWFELIHSVAPILHRGHFLERLENGDAKRDFGFCGLVVSLCAATVVSLKRRSSAQYGSITIERCLEAIKENQLLESKNSFSLEWCQTKYNLGIALGAGRGLDDPSGFRFMSEAAMGVKYLLYYELPAMSLVSQQLLKRLFWLIFSGLCSVEMFGRPCIGLLTPQDNIQALRPLDMTDRDLDLNRVSPGERWHGDTMSYVPGLNHLSNLFLLWRSSQQLPNNNISGLQEHIALVQRALDELPAELCWRGGLSRPPRSNFGTDVQVANLYITQLHIRSNLLEQLELLAKGQSDLTASQNILSQRQSIVEDLLEILSHMPRETLEANGHSLVPKIRDIGAALLDEVRMTDGSQLANEQARTDLRRLLEKLEKLDFRPEFSRSGLGS</sequence>
<gene>
    <name evidence="2" type="ORF">K444DRAFT_543103</name>
</gene>
<dbReference type="STRING" id="1095630.A0A2J6SPE8"/>
<evidence type="ECO:0000256" key="1">
    <source>
        <dbReference type="ARBA" id="ARBA00023242"/>
    </source>
</evidence>
<dbReference type="CDD" id="cd12148">
    <property type="entry name" value="fungal_TF_MHR"/>
    <property type="match status" value="1"/>
</dbReference>
<evidence type="ECO:0008006" key="4">
    <source>
        <dbReference type="Google" id="ProtNLM"/>
    </source>
</evidence>
<dbReference type="AlphaFoldDB" id="A0A2J6SPE8"/>
<dbReference type="OrthoDB" id="2534600at2759"/>
<protein>
    <recommendedName>
        <fullName evidence="4">Transcription factor domain-containing protein</fullName>
    </recommendedName>
</protein>
<dbReference type="PANTHER" id="PTHR31668">
    <property type="entry name" value="GLUCOSE TRANSPORT TRANSCRIPTION REGULATOR RGT1-RELATED-RELATED"/>
    <property type="match status" value="1"/>
</dbReference>
<keyword evidence="1" id="KW-0539">Nucleus</keyword>
<dbReference type="EMBL" id="KZ613898">
    <property type="protein sequence ID" value="PMD52629.1"/>
    <property type="molecule type" value="Genomic_DNA"/>
</dbReference>
<evidence type="ECO:0000313" key="3">
    <source>
        <dbReference type="Proteomes" id="UP000235371"/>
    </source>
</evidence>
<accession>A0A2J6SPE8</accession>
<reference evidence="2 3" key="1">
    <citation type="submission" date="2016-04" db="EMBL/GenBank/DDBJ databases">
        <title>A degradative enzymes factory behind the ericoid mycorrhizal symbiosis.</title>
        <authorList>
            <consortium name="DOE Joint Genome Institute"/>
            <person name="Martino E."/>
            <person name="Morin E."/>
            <person name="Grelet G."/>
            <person name="Kuo A."/>
            <person name="Kohler A."/>
            <person name="Daghino S."/>
            <person name="Barry K."/>
            <person name="Choi C."/>
            <person name="Cichocki N."/>
            <person name="Clum A."/>
            <person name="Copeland A."/>
            <person name="Hainaut M."/>
            <person name="Haridas S."/>
            <person name="Labutti K."/>
            <person name="Lindquist E."/>
            <person name="Lipzen A."/>
            <person name="Khouja H.-R."/>
            <person name="Murat C."/>
            <person name="Ohm R."/>
            <person name="Olson A."/>
            <person name="Spatafora J."/>
            <person name="Veneault-Fourrey C."/>
            <person name="Henrissat B."/>
            <person name="Grigoriev I."/>
            <person name="Martin F."/>
            <person name="Perotto S."/>
        </authorList>
    </citation>
    <scope>NUCLEOTIDE SEQUENCE [LARGE SCALE GENOMIC DNA]</scope>
    <source>
        <strain evidence="2 3">E</strain>
    </source>
</reference>
<dbReference type="GeneID" id="36584018"/>
<feature type="non-terminal residue" evidence="2">
    <location>
        <position position="1"/>
    </location>
</feature>
<proteinExistence type="predicted"/>
<name>A0A2J6SPE8_9HELO</name>